<sequence>MIPQIVESDHSEVCEISYSEHNDDAVKPSSPVQNINRPVLQSWEGDEYLEHEVAAHGRIRSDDSDEEMIPTTQNIDRGGKAKGKRDCNPNSRNDYKRKQFSDWLQSQPDAHDDWGFTSTGCTPVCLSRCSSAVDIVTADGQSAGK</sequence>
<evidence type="ECO:0000256" key="1">
    <source>
        <dbReference type="SAM" id="MobiDB-lite"/>
    </source>
</evidence>
<evidence type="ECO:0000313" key="3">
    <source>
        <dbReference type="Proteomes" id="UP000308014"/>
    </source>
</evidence>
<dbReference type="Proteomes" id="UP000308014">
    <property type="component" value="Unassembled WGS sequence"/>
</dbReference>
<dbReference type="EMBL" id="QZAJ01000660">
    <property type="protein sequence ID" value="THW07829.1"/>
    <property type="molecule type" value="Genomic_DNA"/>
</dbReference>
<organism evidence="2 3">
    <name type="scientific">Aureobasidium pullulans</name>
    <name type="common">Black yeast</name>
    <name type="synonym">Pullularia pullulans</name>
    <dbReference type="NCBI Taxonomy" id="5580"/>
    <lineage>
        <taxon>Eukaryota</taxon>
        <taxon>Fungi</taxon>
        <taxon>Dikarya</taxon>
        <taxon>Ascomycota</taxon>
        <taxon>Pezizomycotina</taxon>
        <taxon>Dothideomycetes</taxon>
        <taxon>Dothideomycetidae</taxon>
        <taxon>Dothideales</taxon>
        <taxon>Saccotheciaceae</taxon>
        <taxon>Aureobasidium</taxon>
    </lineage>
</organism>
<name>A0A4S8V8Z1_AURPU</name>
<dbReference type="AlphaFoldDB" id="A0A4S8V8Z1"/>
<evidence type="ECO:0000313" key="2">
    <source>
        <dbReference type="EMBL" id="THW07829.1"/>
    </source>
</evidence>
<reference evidence="2 3" key="1">
    <citation type="submission" date="2018-10" db="EMBL/GenBank/DDBJ databases">
        <title>Fifty Aureobasidium pullulans genomes reveal a recombining polyextremotolerant generalist.</title>
        <authorList>
            <person name="Gostincar C."/>
            <person name="Turk M."/>
            <person name="Zajc J."/>
            <person name="Gunde-Cimerman N."/>
        </authorList>
    </citation>
    <scope>NUCLEOTIDE SEQUENCE [LARGE SCALE GENOMIC DNA]</scope>
    <source>
        <strain evidence="2 3">EXF-11318</strain>
    </source>
</reference>
<feature type="region of interest" description="Disordered" evidence="1">
    <location>
        <begin position="57"/>
        <end position="95"/>
    </location>
</feature>
<protein>
    <submittedName>
        <fullName evidence="2">Uncharacterized protein</fullName>
    </submittedName>
</protein>
<accession>A0A4S8V8Z1</accession>
<comment type="caution">
    <text evidence="2">The sequence shown here is derived from an EMBL/GenBank/DDBJ whole genome shotgun (WGS) entry which is preliminary data.</text>
</comment>
<gene>
    <name evidence="2" type="ORF">D6D24_09495</name>
</gene>
<proteinExistence type="predicted"/>